<organism evidence="2 3">
    <name type="scientific">Actinoplanes nipponensis</name>
    <dbReference type="NCBI Taxonomy" id="135950"/>
    <lineage>
        <taxon>Bacteria</taxon>
        <taxon>Bacillati</taxon>
        <taxon>Actinomycetota</taxon>
        <taxon>Actinomycetes</taxon>
        <taxon>Micromonosporales</taxon>
        <taxon>Micromonosporaceae</taxon>
        <taxon>Actinoplanes</taxon>
    </lineage>
</organism>
<accession>A0A919JKR8</accession>
<dbReference type="SUPFAM" id="SSF56601">
    <property type="entry name" value="beta-lactamase/transpeptidase-like"/>
    <property type="match status" value="1"/>
</dbReference>
<dbReference type="InterPro" id="IPR012338">
    <property type="entry name" value="Beta-lactam/transpept-like"/>
</dbReference>
<evidence type="ECO:0000256" key="1">
    <source>
        <dbReference type="SAM" id="MobiDB-lite"/>
    </source>
</evidence>
<dbReference type="RefSeq" id="WP_239130525.1">
    <property type="nucleotide sequence ID" value="NZ_BAAAYJ010000101.1"/>
</dbReference>
<feature type="compositionally biased region" description="Polar residues" evidence="1">
    <location>
        <begin position="46"/>
        <end position="59"/>
    </location>
</feature>
<evidence type="ECO:0000313" key="2">
    <source>
        <dbReference type="EMBL" id="GIE51145.1"/>
    </source>
</evidence>
<protein>
    <recommendedName>
        <fullName evidence="4">Beta-lactamase</fullName>
    </recommendedName>
</protein>
<evidence type="ECO:0000313" key="3">
    <source>
        <dbReference type="Proteomes" id="UP000647172"/>
    </source>
</evidence>
<dbReference type="EMBL" id="BOMQ01000054">
    <property type="protein sequence ID" value="GIE51145.1"/>
    <property type="molecule type" value="Genomic_DNA"/>
</dbReference>
<dbReference type="Gene3D" id="3.40.710.10">
    <property type="entry name" value="DD-peptidase/beta-lactamase superfamily"/>
    <property type="match status" value="1"/>
</dbReference>
<proteinExistence type="predicted"/>
<sequence>MSKQFTAAAVLLLARDGTLSVDDRVSLKYAPGAGPKSWNGPPGRRTGSSWPTGSSGRSG</sequence>
<keyword evidence="3" id="KW-1185">Reference proteome</keyword>
<dbReference type="Proteomes" id="UP000647172">
    <property type="component" value="Unassembled WGS sequence"/>
</dbReference>
<reference evidence="2" key="1">
    <citation type="submission" date="2021-01" db="EMBL/GenBank/DDBJ databases">
        <title>Whole genome shotgun sequence of Actinoplanes nipponensis NBRC 14063.</title>
        <authorList>
            <person name="Komaki H."/>
            <person name="Tamura T."/>
        </authorList>
    </citation>
    <scope>NUCLEOTIDE SEQUENCE</scope>
    <source>
        <strain evidence="2">NBRC 14063</strain>
    </source>
</reference>
<gene>
    <name evidence="2" type="ORF">Ani05nite_46790</name>
</gene>
<comment type="caution">
    <text evidence="2">The sequence shown here is derived from an EMBL/GenBank/DDBJ whole genome shotgun (WGS) entry which is preliminary data.</text>
</comment>
<evidence type="ECO:0008006" key="4">
    <source>
        <dbReference type="Google" id="ProtNLM"/>
    </source>
</evidence>
<name>A0A919JKR8_9ACTN</name>
<feature type="region of interest" description="Disordered" evidence="1">
    <location>
        <begin position="29"/>
        <end position="59"/>
    </location>
</feature>
<dbReference type="AlphaFoldDB" id="A0A919JKR8"/>